<dbReference type="OrthoDB" id="5242162at2"/>
<protein>
    <recommendedName>
        <fullName evidence="5">CARDB domain-containing protein</fullName>
    </recommendedName>
</protein>
<dbReference type="Proteomes" id="UP000240739">
    <property type="component" value="Unassembled WGS sequence"/>
</dbReference>
<evidence type="ECO:0000256" key="1">
    <source>
        <dbReference type="SAM" id="MobiDB-lite"/>
    </source>
</evidence>
<feature type="region of interest" description="Disordered" evidence="1">
    <location>
        <begin position="1"/>
        <end position="38"/>
    </location>
</feature>
<feature type="compositionally biased region" description="Low complexity" evidence="1">
    <location>
        <begin position="22"/>
        <end position="37"/>
    </location>
</feature>
<keyword evidence="4" id="KW-1185">Reference proteome</keyword>
<evidence type="ECO:0000313" key="4">
    <source>
        <dbReference type="Proteomes" id="UP000240739"/>
    </source>
</evidence>
<evidence type="ECO:0000256" key="2">
    <source>
        <dbReference type="SAM" id="Phobius"/>
    </source>
</evidence>
<proteinExistence type="predicted"/>
<gene>
    <name evidence="3" type="ORF">C7Y72_05910</name>
</gene>
<organism evidence="3 4">
    <name type="scientific">Paraconexibacter algicola</name>
    <dbReference type="NCBI Taxonomy" id="2133960"/>
    <lineage>
        <taxon>Bacteria</taxon>
        <taxon>Bacillati</taxon>
        <taxon>Actinomycetota</taxon>
        <taxon>Thermoleophilia</taxon>
        <taxon>Solirubrobacterales</taxon>
        <taxon>Paraconexibacteraceae</taxon>
        <taxon>Paraconexibacter</taxon>
    </lineage>
</organism>
<evidence type="ECO:0008006" key="5">
    <source>
        <dbReference type="Google" id="ProtNLM"/>
    </source>
</evidence>
<dbReference type="EMBL" id="PYYB01000001">
    <property type="protein sequence ID" value="PTL59217.1"/>
    <property type="molecule type" value="Genomic_DNA"/>
</dbReference>
<keyword evidence="2" id="KW-1133">Transmembrane helix</keyword>
<keyword evidence="2" id="KW-0812">Transmembrane</keyword>
<reference evidence="3 4" key="1">
    <citation type="submission" date="2018-03" db="EMBL/GenBank/DDBJ databases">
        <title>Aquarubrobacter algicola gen. nov., sp. nov., a novel actinobacterium isolated from shallow eutrophic lake during the end of cyanobacterial harmful algal blooms.</title>
        <authorList>
            <person name="Chun S.J."/>
        </authorList>
    </citation>
    <scope>NUCLEOTIDE SEQUENCE [LARGE SCALE GENOMIC DNA]</scope>
    <source>
        <strain evidence="3 4">Seoho-28</strain>
    </source>
</reference>
<sequence length="379" mass="40201">MSFFDDDEPTRATRPARPRRPAPAAARPRRSAAAPDPQTLRNRQIAALGAGIVVFFLLVLGVKGCLDSRKERALKDYNREVTAIVSSSNEQVSEPFFELLGGATGDATELEQGINEYRVVADQDAQRARSLDAPDEMAPAQQNLELVMNLRAEALRKIADRIGAAKADGEDNRQSAENAVRQIAGQMSAFLASDVVYSQRVAPLIKQALDDAEISGQSIATSQFLPTVAWLNVDQVAGRLGAQRAGGGQGASSAPAPGTHGHGLESTAVGTTTLQPGGSVNRVQAGSNLAFTVKFANQGENDETDVRVFVRVRSPGTKTISVSKTINQTKAGTSITTVVPLTDAPPIGTPSTVEVEVRGVPGEKVLDNNKSTYTVLFTR</sequence>
<name>A0A2T4UJ41_9ACTN</name>
<feature type="region of interest" description="Disordered" evidence="1">
    <location>
        <begin position="242"/>
        <end position="271"/>
    </location>
</feature>
<keyword evidence="2" id="KW-0472">Membrane</keyword>
<accession>A0A2T4UJ41</accession>
<dbReference type="AlphaFoldDB" id="A0A2T4UJ41"/>
<dbReference type="RefSeq" id="WP_107567653.1">
    <property type="nucleotide sequence ID" value="NZ_PYYB01000001.1"/>
</dbReference>
<comment type="caution">
    <text evidence="3">The sequence shown here is derived from an EMBL/GenBank/DDBJ whole genome shotgun (WGS) entry which is preliminary data.</text>
</comment>
<feature type="transmembrane region" description="Helical" evidence="2">
    <location>
        <begin position="45"/>
        <end position="66"/>
    </location>
</feature>
<evidence type="ECO:0000313" key="3">
    <source>
        <dbReference type="EMBL" id="PTL59217.1"/>
    </source>
</evidence>